<dbReference type="eggNOG" id="ENOG502QXPQ">
    <property type="taxonomic scope" value="Eukaryota"/>
</dbReference>
<evidence type="ECO:0000256" key="3">
    <source>
        <dbReference type="SAM" id="Phobius"/>
    </source>
</evidence>
<feature type="compositionally biased region" description="Basic residues" evidence="2">
    <location>
        <begin position="319"/>
        <end position="332"/>
    </location>
</feature>
<evidence type="ECO:0000313" key="4">
    <source>
        <dbReference type="EMBL" id="SCO65312.1"/>
    </source>
</evidence>
<evidence type="ECO:0000256" key="1">
    <source>
        <dbReference type="SAM" id="Coils"/>
    </source>
</evidence>
<evidence type="ECO:0000313" key="5">
    <source>
        <dbReference type="Proteomes" id="UP000196402"/>
    </source>
</evidence>
<proteinExistence type="predicted"/>
<keyword evidence="3" id="KW-0812">Transmembrane</keyword>
<evidence type="ECO:0000256" key="2">
    <source>
        <dbReference type="SAM" id="MobiDB-lite"/>
    </source>
</evidence>
<dbReference type="VEuPathDB" id="PlasmoDB:PVX_000835"/>
<dbReference type="AlphaFoldDB" id="A0A1G4GRV3"/>
<protein>
    <submittedName>
        <fullName evidence="4">Uncharacterized protein</fullName>
    </submittedName>
</protein>
<feature type="compositionally biased region" description="Basic residues" evidence="2">
    <location>
        <begin position="244"/>
        <end position="254"/>
    </location>
</feature>
<dbReference type="Proteomes" id="UP000196402">
    <property type="component" value="Chromosome 3"/>
</dbReference>
<sequence>MLLRCLVAYLERPNTIRSTCRNKFLQSVRSTGEGGIVFFFFFFCVTPPETCLLIMSMKKLKSSGLLRLESKSVDKTEANNNLVKKSANVKIVRKKTDGQVERTLTGTVPLQKEGDKVVKRKVLKKAQEGGATVAVNVSSIGNGGSTGNDGSIGNDGSAANMAESSTLKEEKKSYVVRKAAAKFSARAGKTNEAAHRDPLGDDDEGDGEESPKGNLEYDDAGSGNGKDYQDNNSPAGDEAPPPHAAKKIVKKKKPIEREPNRSNPNANDAIPGTQFEHPGNPNGRSDKSDKVEDDSENEILNSIICKNDESALAEAPKEVKKKKKKIIVRKKVPIGEKLKGAEKGNQSPGVRTTPGAQTTPGGWTPRVATTVTTNGNSGGNSGGQPNECCERMANEIKMSETKIAQMQQTYEEKMSSVVEENKKEKDQLNTYIQNLNEEMHNINNKLSDEVKEKNTLKESYQNLRSDKLELEEKVNMLTRQMDESNEMSLLLNAKVATLEEENKMLLDRDQQNDLKVEQLQGEKIKMEKKMDEQNLLIKKKDELINKYMSEIENYKNVLKSKGEMMILGSSTTIDKSVPDKNSQKEQVAKLVKEKKELIYAFKKQLDLIVILKKQISLLESNKIVNMTSGELKKVLHD</sequence>
<reference evidence="4 5" key="1">
    <citation type="submission" date="2016-07" db="EMBL/GenBank/DDBJ databases">
        <authorList>
            <consortium name="Pathogen Informatics"/>
        </authorList>
    </citation>
    <scope>NUCLEOTIDE SEQUENCE [LARGE SCALE GENOMIC DNA]</scope>
</reference>
<feature type="compositionally biased region" description="Polar residues" evidence="2">
    <location>
        <begin position="344"/>
        <end position="365"/>
    </location>
</feature>
<dbReference type="VEuPathDB" id="PlasmoDB:PVP01_0307500"/>
<accession>A0A1G4GRV3</accession>
<organism evidence="4 5">
    <name type="scientific">Plasmodium vivax</name>
    <name type="common">malaria parasite P. vivax</name>
    <dbReference type="NCBI Taxonomy" id="5855"/>
    <lineage>
        <taxon>Eukaryota</taxon>
        <taxon>Sar</taxon>
        <taxon>Alveolata</taxon>
        <taxon>Apicomplexa</taxon>
        <taxon>Aconoidasida</taxon>
        <taxon>Haemosporida</taxon>
        <taxon>Plasmodiidae</taxon>
        <taxon>Plasmodium</taxon>
        <taxon>Plasmodium (Plasmodium)</taxon>
    </lineage>
</organism>
<dbReference type="VEuPathDB" id="PlasmoDB:PVW1_030014600"/>
<keyword evidence="1" id="KW-0175">Coiled coil</keyword>
<feature type="coiled-coil region" evidence="1">
    <location>
        <begin position="516"/>
        <end position="557"/>
    </location>
</feature>
<name>A0A1G4GRV3_PLAVI</name>
<feature type="coiled-coil region" evidence="1">
    <location>
        <begin position="389"/>
        <end position="487"/>
    </location>
</feature>
<feature type="transmembrane region" description="Helical" evidence="3">
    <location>
        <begin position="36"/>
        <end position="57"/>
    </location>
</feature>
<keyword evidence="3" id="KW-0472">Membrane</keyword>
<feature type="region of interest" description="Disordered" evidence="2">
    <location>
        <begin position="136"/>
        <end position="365"/>
    </location>
</feature>
<feature type="compositionally biased region" description="Basic and acidic residues" evidence="2">
    <location>
        <begin position="333"/>
        <end position="342"/>
    </location>
</feature>
<keyword evidence="3" id="KW-1133">Transmembrane helix</keyword>
<dbReference type="VEuPathDB" id="PlasmoDB:PVPAM_030012100"/>
<dbReference type="EMBL" id="LT615241">
    <property type="protein sequence ID" value="SCO65312.1"/>
    <property type="molecule type" value="Genomic_DNA"/>
</dbReference>
<gene>
    <name evidence="4" type="ORF">PVT01_030012300</name>
</gene>